<evidence type="ECO:0000256" key="2">
    <source>
        <dbReference type="SAM" id="Coils"/>
    </source>
</evidence>
<sequence>MHVGQPRVRHDRRVPPTKIPDFTDNEQYKLSHTLATLIGEYGERDLDIATGFFSPDVWKIVGDSFGQLGALRLMLGKEPDMPQDRRGLELARYFRQRLRAELEGQELESARSRMIDELVAFLHRDEVQVRLFDDPFLHAKAYLFPNYSIVGSSNLTVSGLIHNSELNTVTKQSGVAKQLREEWFNRFWTRAHDYKDSLIDELERSKFGAYPYTPFEVFLKVLFENFRDGLEAEGGSEAQGGIIELADFQKEGFQSALGLLERFGGVMVADAVGLGKSFTGLSFLEEFLLKRRGQYGGRVPRGLVVCPAQLERLVWRPLLERYGIPAQVVSMEAMGREDFDWKPYAGFDLVVVDESHNFRNPGTGRYINLMRLLTGGRADKKVVLLTATPVNNTIWDFYYQVLLMTKGREDAYSAYGIPSLKSFFTGVGKGNQEFYDLIEHSMVRRSRRDVRRRQEQGEAVIIGGQEIRFPRRKLHRVEYSLTDQFGDFYQGLVGRIERLKLVAYNLERYKVDADTTEVNKREALTGIFKTNFLKRLESSVHALSSSIANQRRFQERFYEQFRAGRLLDAGTNRKIEQVLRLAAAEDDSESSKQEGKQDRLLESLPEVRALEYDVSRMEKDIQEDLSALRWMEAAIKDLLVSRGTGAEQDAKVAAIKAALVERAAGQGHRKAIVFSYYHDTAEYIYRALVNDPAFMDAMNLTPERVAFLSGSSSGETRSNVVRRFAPHSNRRSEDDDQMYQQLLDEPIDLLISTDVLSEGQNLQDAGYLLNADLHWNPVRMIQRAGRIDRLGSQFEELEISNVFPEEGLEDVLGLVERLQSRIADIERTVGLDASVLGETVSSRSFEELRRIRAEDSSVLEDLEEENELSYGDEMRLPLIAALQTLGESLVQDIPLGIHSSKASPVAAKGIFFAFRVADRVLWRVYPLTPDAEGASSVITSKRDIYRLIEAAPDVPRAENPEGQDVFPLLEKAVADILRESKKAAKKQGFKAPLKGHNLTLMNWLQQLQVQAEMDKEQFDRLRYTLENRSLSGFERDPELKGILVELHSRPVRDSVAGLEGFLIDNKLLAEAPGERVTAQEIRQEDIRLIAYEWLV</sequence>
<name>A0A431VQ97_9DEIO</name>
<dbReference type="Pfam" id="PF00271">
    <property type="entry name" value="Helicase_C"/>
    <property type="match status" value="1"/>
</dbReference>
<dbReference type="InterPro" id="IPR025202">
    <property type="entry name" value="PLD-like_dom"/>
</dbReference>
<reference evidence="5 6" key="1">
    <citation type="submission" date="2018-12" db="EMBL/GenBank/DDBJ databases">
        <title>Deinococcus radiophilus ATCC 27603 genome sequencing and assembly.</title>
        <authorList>
            <person name="Maclea K.S."/>
            <person name="Maynard C.R."/>
        </authorList>
    </citation>
    <scope>NUCLEOTIDE SEQUENCE [LARGE SCALE GENOMIC DNA]</scope>
    <source>
        <strain evidence="5 6">ATCC 27603</strain>
    </source>
</reference>
<dbReference type="AlphaFoldDB" id="A0A431VQ97"/>
<dbReference type="InterPro" id="IPR049730">
    <property type="entry name" value="SNF2/RAD54-like_C"/>
</dbReference>
<dbReference type="Gene3D" id="3.30.870.10">
    <property type="entry name" value="Endonuclease Chain A"/>
    <property type="match status" value="1"/>
</dbReference>
<keyword evidence="1" id="KW-0378">Hydrolase</keyword>
<dbReference type="InterPro" id="IPR001650">
    <property type="entry name" value="Helicase_C-like"/>
</dbReference>
<feature type="coiled-coil region" evidence="2">
    <location>
        <begin position="808"/>
        <end position="865"/>
    </location>
</feature>
<feature type="domain" description="Helicase C-terminal" evidence="4">
    <location>
        <begin position="654"/>
        <end position="836"/>
    </location>
</feature>
<gene>
    <name evidence="5" type="ORF">EJ104_11400</name>
</gene>
<evidence type="ECO:0000259" key="3">
    <source>
        <dbReference type="PROSITE" id="PS51192"/>
    </source>
</evidence>
<dbReference type="PANTHER" id="PTHR45766">
    <property type="entry name" value="DNA ANNEALING HELICASE AND ENDONUCLEASE ZRANB3 FAMILY MEMBER"/>
    <property type="match status" value="1"/>
</dbReference>
<dbReference type="SMART" id="SM00487">
    <property type="entry name" value="DEXDc"/>
    <property type="match status" value="1"/>
</dbReference>
<evidence type="ECO:0000256" key="1">
    <source>
        <dbReference type="ARBA" id="ARBA00022801"/>
    </source>
</evidence>
<comment type="caution">
    <text evidence="5">The sequence shown here is derived from an EMBL/GenBank/DDBJ whole genome shotgun (WGS) entry which is preliminary data.</text>
</comment>
<dbReference type="OrthoDB" id="9814088at2"/>
<dbReference type="CDD" id="cd18793">
    <property type="entry name" value="SF2_C_SNF"/>
    <property type="match status" value="1"/>
</dbReference>
<dbReference type="SUPFAM" id="SSF56024">
    <property type="entry name" value="Phospholipase D/nuclease"/>
    <property type="match status" value="1"/>
</dbReference>
<dbReference type="GO" id="GO:0004386">
    <property type="term" value="F:helicase activity"/>
    <property type="evidence" value="ECO:0007669"/>
    <property type="project" value="UniProtKB-KW"/>
</dbReference>
<keyword evidence="5" id="KW-0067">ATP-binding</keyword>
<evidence type="ECO:0000259" key="4">
    <source>
        <dbReference type="PROSITE" id="PS51194"/>
    </source>
</evidence>
<proteinExistence type="predicted"/>
<dbReference type="PROSITE" id="PS51192">
    <property type="entry name" value="HELICASE_ATP_BIND_1"/>
    <property type="match status" value="1"/>
</dbReference>
<dbReference type="Pfam" id="PF13091">
    <property type="entry name" value="PLDc_2"/>
    <property type="match status" value="1"/>
</dbReference>
<dbReference type="SUPFAM" id="SSF52540">
    <property type="entry name" value="P-loop containing nucleoside triphosphate hydrolases"/>
    <property type="match status" value="2"/>
</dbReference>
<dbReference type="PROSITE" id="PS51194">
    <property type="entry name" value="HELICASE_CTER"/>
    <property type="match status" value="1"/>
</dbReference>
<evidence type="ECO:0000313" key="5">
    <source>
        <dbReference type="EMBL" id="RTR25303.1"/>
    </source>
</evidence>
<dbReference type="EMBL" id="RXPE01000031">
    <property type="protein sequence ID" value="RTR25303.1"/>
    <property type="molecule type" value="Genomic_DNA"/>
</dbReference>
<keyword evidence="2" id="KW-0175">Coiled coil</keyword>
<dbReference type="InterPro" id="IPR014001">
    <property type="entry name" value="Helicase_ATP-bd"/>
</dbReference>
<dbReference type="SMART" id="SM00490">
    <property type="entry name" value="HELICc"/>
    <property type="match status" value="1"/>
</dbReference>
<dbReference type="InterPro" id="IPR027417">
    <property type="entry name" value="P-loop_NTPase"/>
</dbReference>
<organism evidence="5 6">
    <name type="scientific">Deinococcus radiophilus</name>
    <dbReference type="NCBI Taxonomy" id="32062"/>
    <lineage>
        <taxon>Bacteria</taxon>
        <taxon>Thermotogati</taxon>
        <taxon>Deinococcota</taxon>
        <taxon>Deinococci</taxon>
        <taxon>Deinococcales</taxon>
        <taxon>Deinococcaceae</taxon>
        <taxon>Deinococcus</taxon>
    </lineage>
</organism>
<accession>A0A431VQ97</accession>
<evidence type="ECO:0000313" key="6">
    <source>
        <dbReference type="Proteomes" id="UP000277766"/>
    </source>
</evidence>
<dbReference type="Gene3D" id="3.40.50.10810">
    <property type="entry name" value="Tandem AAA-ATPase domain"/>
    <property type="match status" value="2"/>
</dbReference>
<dbReference type="Proteomes" id="UP000277766">
    <property type="component" value="Unassembled WGS sequence"/>
</dbReference>
<dbReference type="Gene3D" id="3.40.50.300">
    <property type="entry name" value="P-loop containing nucleotide triphosphate hydrolases"/>
    <property type="match status" value="1"/>
</dbReference>
<dbReference type="InterPro" id="IPR038718">
    <property type="entry name" value="SNF2-like_sf"/>
</dbReference>
<feature type="domain" description="Helicase ATP-binding" evidence="3">
    <location>
        <begin position="257"/>
        <end position="407"/>
    </location>
</feature>
<dbReference type="GO" id="GO:0016787">
    <property type="term" value="F:hydrolase activity"/>
    <property type="evidence" value="ECO:0007669"/>
    <property type="project" value="UniProtKB-KW"/>
</dbReference>
<dbReference type="PANTHER" id="PTHR45766:SF6">
    <property type="entry name" value="SWI_SNF-RELATED MATRIX-ASSOCIATED ACTIN-DEPENDENT REGULATOR OF CHROMATIN SUBFAMILY A-LIKE PROTEIN 1"/>
    <property type="match status" value="1"/>
</dbReference>
<keyword evidence="6" id="KW-1185">Reference proteome</keyword>
<keyword evidence="5" id="KW-0347">Helicase</keyword>
<keyword evidence="5" id="KW-0547">Nucleotide-binding</keyword>
<protein>
    <submittedName>
        <fullName evidence="5">Helicase</fullName>
    </submittedName>
</protein>